<sequence length="913" mass="97442">MCIPFLTDTMYRVLNVCRHKPSIRLLRLSIITVALIILTRNWTSMISDGIMDSVFNLVGHTVICVSRASYNMFSKLVALVFALVASKHARGAYNNACNNNVVAYWGQNSFGAVDSNQAGWQKPISYYCQDDSVDVLPIAFVNQFFGTGGLPALNLANTCNPTDQGVFPGTGLANCQFLASEISACQAKGKLVTLSLGGAGGAYGFQSDAEGVAFANTVWNLFLGGSSSTRPFGSAVLDGVDLDIEAGTGTGYVAFVNQLRSKFNGASKKYYITAAPQCVYPDSALGSVLNNAFFDAVYVQFYNNPCGLQTYGNAANWNYGNWDYWARNISPNKNVKIYIGAPAAQRAAGSGYVDTATLQKISLETRSNFPSFGGVMFWDASQAYNNNRFDKAVKSFLGSTCGTTFNYPACDAPTWTASGQYPAGSKASYVWQAKWYASGAPTNDASGTWVPVKACGGATTQPPATTTTTTSRPITTPPVTTTTTTSTPPTTTPPTTGSCAGLAAWSSGIAYTAGNVVTYGGHHWTAKWWNQAETPGGASGAWTDSRTIRIPLLSGNVIGSAVSRGNRSYQEDSHAIAALSLNPKELQAHLAEKLGVLSWDPGRVGPELAGQVVFVGIYDGHGGPSVSQFLQQELHGLFESVQPELAPDVISWMKSQGGYFKRFKGGALERWAERGAKSPTFGLEARCTLAFLEADKRISEIPESEKCGATSSVVLLHSLEVPASPFFSSHLLSLTVAHCGDTRVLLCTTEGGSAYPLTETHHADARGEAARLRRLGAGLVTDSFGEARWMGALANTRGLGDFRYKAFGVTPEPEITSKLLNGEQYAFAVLVSDGITSTLSDAEIVDVARGAPDPQKAAKAIVSLAEELGSEDNATALVVPLAGWGKTTGIDKTLELRNYRKKMMIGSERQRRT</sequence>
<gene>
    <name evidence="16" type="ORF">RDB_LOCUS110618</name>
</gene>
<dbReference type="GO" id="GO:0000272">
    <property type="term" value="P:polysaccharide catabolic process"/>
    <property type="evidence" value="ECO:0007669"/>
    <property type="project" value="UniProtKB-KW"/>
</dbReference>
<dbReference type="CDD" id="cd12215">
    <property type="entry name" value="ChiC_BD"/>
    <property type="match status" value="2"/>
</dbReference>
<dbReference type="Pfam" id="PF00704">
    <property type="entry name" value="Glyco_hydro_18"/>
    <property type="match status" value="1"/>
</dbReference>
<evidence type="ECO:0000256" key="12">
    <source>
        <dbReference type="RuleBase" id="RU003465"/>
    </source>
</evidence>
<dbReference type="Gene3D" id="3.60.40.10">
    <property type="entry name" value="PPM-type phosphatase domain"/>
    <property type="match status" value="1"/>
</dbReference>
<dbReference type="SMART" id="SM00495">
    <property type="entry name" value="ChtBD3"/>
    <property type="match status" value="2"/>
</dbReference>
<evidence type="ECO:0000256" key="1">
    <source>
        <dbReference type="ARBA" id="ARBA00000822"/>
    </source>
</evidence>
<evidence type="ECO:0000256" key="3">
    <source>
        <dbReference type="ARBA" id="ARBA00022669"/>
    </source>
</evidence>
<evidence type="ECO:0000256" key="9">
    <source>
        <dbReference type="ARBA" id="ARBA00023295"/>
    </source>
</evidence>
<keyword evidence="8" id="KW-0119">Carbohydrate metabolism</keyword>
<dbReference type="PROSITE" id="PS01032">
    <property type="entry name" value="PPM_1"/>
    <property type="match status" value="1"/>
</dbReference>
<reference evidence="16" key="1">
    <citation type="submission" date="2021-01" db="EMBL/GenBank/DDBJ databases">
        <authorList>
            <person name="Kaushik A."/>
        </authorList>
    </citation>
    <scope>NUCLEOTIDE SEQUENCE</scope>
    <source>
        <strain evidence="16">AG1-1A</strain>
    </source>
</reference>
<evidence type="ECO:0000256" key="7">
    <source>
        <dbReference type="ARBA" id="ARBA00023024"/>
    </source>
</evidence>
<dbReference type="SMART" id="SM00332">
    <property type="entry name" value="PP2Cc"/>
    <property type="match status" value="1"/>
</dbReference>
<dbReference type="GO" id="GO:0005576">
    <property type="term" value="C:extracellular region"/>
    <property type="evidence" value="ECO:0007669"/>
    <property type="project" value="InterPro"/>
</dbReference>
<dbReference type="InterPro" id="IPR036573">
    <property type="entry name" value="CBM_sf_5/12"/>
</dbReference>
<comment type="similarity">
    <text evidence="12">Belongs to the PP2C family.</text>
</comment>
<dbReference type="GO" id="GO:0046872">
    <property type="term" value="F:metal ion binding"/>
    <property type="evidence" value="ECO:0007669"/>
    <property type="project" value="UniProtKB-KW"/>
</dbReference>
<comment type="catalytic activity">
    <reaction evidence="1">
        <text>Random endo-hydrolysis of N-acetyl-beta-D-glucosaminide (1-&gt;4)-beta-linkages in chitin and chitodextrins.</text>
        <dbReference type="EC" id="3.2.1.14"/>
    </reaction>
</comment>
<dbReference type="Pfam" id="PF02839">
    <property type="entry name" value="CBM_5_12"/>
    <property type="match status" value="1"/>
</dbReference>
<dbReference type="InterPro" id="IPR036457">
    <property type="entry name" value="PPM-type-like_dom_sf"/>
</dbReference>
<dbReference type="EMBL" id="CAJMWR010003691">
    <property type="protein sequence ID" value="CAE6466914.1"/>
    <property type="molecule type" value="Genomic_DNA"/>
</dbReference>
<dbReference type="PROSITE" id="PS51746">
    <property type="entry name" value="PPM_2"/>
    <property type="match status" value="1"/>
</dbReference>
<evidence type="ECO:0000259" key="14">
    <source>
        <dbReference type="PROSITE" id="PS51746"/>
    </source>
</evidence>
<keyword evidence="3" id="KW-0147">Chitin-binding</keyword>
<dbReference type="InterPro" id="IPR001579">
    <property type="entry name" value="Glyco_hydro_18_chit_AS"/>
</dbReference>
<evidence type="ECO:0000313" key="17">
    <source>
        <dbReference type="Proteomes" id="UP000663840"/>
    </source>
</evidence>
<dbReference type="Proteomes" id="UP000663840">
    <property type="component" value="Unassembled WGS sequence"/>
</dbReference>
<keyword evidence="4" id="KW-0479">Metal-binding</keyword>
<dbReference type="InterPro" id="IPR000222">
    <property type="entry name" value="PP2C_BS"/>
</dbReference>
<dbReference type="EC" id="3.2.1.14" evidence="2"/>
<dbReference type="PANTHER" id="PTHR45708">
    <property type="entry name" value="ENDOCHITINASE"/>
    <property type="match status" value="1"/>
</dbReference>
<dbReference type="Gene3D" id="3.20.20.80">
    <property type="entry name" value="Glycosidases"/>
    <property type="match status" value="1"/>
</dbReference>
<evidence type="ECO:0000256" key="2">
    <source>
        <dbReference type="ARBA" id="ARBA00012729"/>
    </source>
</evidence>
<dbReference type="CDD" id="cd00143">
    <property type="entry name" value="PP2Cc"/>
    <property type="match status" value="1"/>
</dbReference>
<dbReference type="SUPFAM" id="SSF81606">
    <property type="entry name" value="PP2C-like"/>
    <property type="match status" value="1"/>
</dbReference>
<evidence type="ECO:0000259" key="15">
    <source>
        <dbReference type="PROSITE" id="PS51910"/>
    </source>
</evidence>
<feature type="domain" description="PPM-type phosphatase" evidence="14">
    <location>
        <begin position="587"/>
        <end position="881"/>
    </location>
</feature>
<dbReference type="PROSITE" id="PS51910">
    <property type="entry name" value="GH18_2"/>
    <property type="match status" value="1"/>
</dbReference>
<feature type="region of interest" description="Disordered" evidence="13">
    <location>
        <begin position="458"/>
        <end position="498"/>
    </location>
</feature>
<name>A0A8H3BXX6_9AGAM</name>
<dbReference type="InterPro" id="IPR017853">
    <property type="entry name" value="GH"/>
</dbReference>
<dbReference type="Pfam" id="PF00481">
    <property type="entry name" value="PP2C"/>
    <property type="match status" value="1"/>
</dbReference>
<dbReference type="CDD" id="cd02877">
    <property type="entry name" value="GH18_hevamine_XipI_class_III"/>
    <property type="match status" value="1"/>
</dbReference>
<keyword evidence="6 12" id="KW-0904">Protein phosphatase</keyword>
<organism evidence="16 17">
    <name type="scientific">Rhizoctonia solani</name>
    <dbReference type="NCBI Taxonomy" id="456999"/>
    <lineage>
        <taxon>Eukaryota</taxon>
        <taxon>Fungi</taxon>
        <taxon>Dikarya</taxon>
        <taxon>Basidiomycota</taxon>
        <taxon>Agaricomycotina</taxon>
        <taxon>Agaricomycetes</taxon>
        <taxon>Cantharellales</taxon>
        <taxon>Ceratobasidiaceae</taxon>
        <taxon>Rhizoctonia</taxon>
    </lineage>
</organism>
<dbReference type="InterPro" id="IPR001223">
    <property type="entry name" value="Glyco_hydro18_cat"/>
</dbReference>
<dbReference type="InterPro" id="IPR001932">
    <property type="entry name" value="PPM-type_phosphatase-like_dom"/>
</dbReference>
<dbReference type="GO" id="GO:0006032">
    <property type="term" value="P:chitin catabolic process"/>
    <property type="evidence" value="ECO:0007669"/>
    <property type="project" value="UniProtKB-KW"/>
</dbReference>
<protein>
    <recommendedName>
        <fullName evidence="2">chitinase</fullName>
        <ecNumber evidence="2">3.2.1.14</ecNumber>
    </recommendedName>
</protein>
<dbReference type="GO" id="GO:0008061">
    <property type="term" value="F:chitin binding"/>
    <property type="evidence" value="ECO:0007669"/>
    <property type="project" value="UniProtKB-KW"/>
</dbReference>
<dbReference type="AlphaFoldDB" id="A0A8H3BXX6"/>
<dbReference type="GO" id="GO:0004721">
    <property type="term" value="F:phosphoprotein phosphatase activity"/>
    <property type="evidence" value="ECO:0007669"/>
    <property type="project" value="UniProtKB-KW"/>
</dbReference>
<feature type="compositionally biased region" description="Low complexity" evidence="13">
    <location>
        <begin position="459"/>
        <end position="496"/>
    </location>
</feature>
<evidence type="ECO:0000256" key="5">
    <source>
        <dbReference type="ARBA" id="ARBA00022801"/>
    </source>
</evidence>
<feature type="domain" description="GH18" evidence="15">
    <location>
        <begin position="99"/>
        <end position="400"/>
    </location>
</feature>
<dbReference type="InterPro" id="IPR050542">
    <property type="entry name" value="Glycosyl_Hydrlase18_Chitinase"/>
</dbReference>
<dbReference type="SUPFAM" id="SSF51055">
    <property type="entry name" value="Carbohydrate binding domain"/>
    <property type="match status" value="1"/>
</dbReference>
<proteinExistence type="inferred from homology"/>
<dbReference type="Gene3D" id="2.10.10.20">
    <property type="entry name" value="Carbohydrate-binding module superfamily 5/12"/>
    <property type="match status" value="2"/>
</dbReference>
<comment type="caution">
    <text evidence="16">The sequence shown here is derived from an EMBL/GenBank/DDBJ whole genome shotgun (WGS) entry which is preliminary data.</text>
</comment>
<dbReference type="GO" id="GO:0030246">
    <property type="term" value="F:carbohydrate binding"/>
    <property type="evidence" value="ECO:0007669"/>
    <property type="project" value="InterPro"/>
</dbReference>
<keyword evidence="7" id="KW-0146">Chitin degradation</keyword>
<evidence type="ECO:0000256" key="4">
    <source>
        <dbReference type="ARBA" id="ARBA00022723"/>
    </source>
</evidence>
<dbReference type="SUPFAM" id="SSF51445">
    <property type="entry name" value="(Trans)glycosidases"/>
    <property type="match status" value="1"/>
</dbReference>
<evidence type="ECO:0000256" key="13">
    <source>
        <dbReference type="SAM" id="MobiDB-lite"/>
    </source>
</evidence>
<evidence type="ECO:0000256" key="8">
    <source>
        <dbReference type="ARBA" id="ARBA00023277"/>
    </source>
</evidence>
<accession>A0A8H3BXX6</accession>
<evidence type="ECO:0000256" key="6">
    <source>
        <dbReference type="ARBA" id="ARBA00022912"/>
    </source>
</evidence>
<dbReference type="InterPro" id="IPR045321">
    <property type="entry name" value="Cts1-like"/>
</dbReference>
<keyword evidence="5 11" id="KW-0378">Hydrolase</keyword>
<dbReference type="PROSITE" id="PS01095">
    <property type="entry name" value="GH18_1"/>
    <property type="match status" value="1"/>
</dbReference>
<evidence type="ECO:0000256" key="10">
    <source>
        <dbReference type="ARBA" id="ARBA00023326"/>
    </source>
</evidence>
<keyword evidence="9 11" id="KW-0326">Glycosidase</keyword>
<dbReference type="PANTHER" id="PTHR45708:SF49">
    <property type="entry name" value="ENDOCHITINASE"/>
    <property type="match status" value="1"/>
</dbReference>
<dbReference type="GO" id="GO:0008843">
    <property type="term" value="F:endochitinase activity"/>
    <property type="evidence" value="ECO:0007669"/>
    <property type="project" value="UniProtKB-EC"/>
</dbReference>
<dbReference type="InterPro" id="IPR003610">
    <property type="entry name" value="CBM5/12"/>
</dbReference>
<evidence type="ECO:0000256" key="11">
    <source>
        <dbReference type="RuleBase" id="RU000489"/>
    </source>
</evidence>
<keyword evidence="10" id="KW-0624">Polysaccharide degradation</keyword>
<evidence type="ECO:0000313" key="16">
    <source>
        <dbReference type="EMBL" id="CAE6466914.1"/>
    </source>
</evidence>